<reference evidence="2" key="1">
    <citation type="journal article" date="2023" name="Front. Plant Sci.">
        <title>Chromosomal-level genome assembly of Melastoma candidum provides insights into trichome evolution.</title>
        <authorList>
            <person name="Zhong Y."/>
            <person name="Wu W."/>
            <person name="Sun C."/>
            <person name="Zou P."/>
            <person name="Liu Y."/>
            <person name="Dai S."/>
            <person name="Zhou R."/>
        </authorList>
    </citation>
    <scope>NUCLEOTIDE SEQUENCE [LARGE SCALE GENOMIC DNA]</scope>
</reference>
<comment type="caution">
    <text evidence="1">The sequence shown here is derived from an EMBL/GenBank/DDBJ whole genome shotgun (WGS) entry which is preliminary data.</text>
</comment>
<sequence>MANNSQPPGAQSLWPPPAGSIGSQGFGSGLPPQFRPAVATPQGHGFLPSVSPQFRPVGQAIPASNIGMPGAHVQSHHFPHSVQHVPLGSSQPGYTMPSQALPLPYGQPNRPLSSSAPLPHQGVIFSHQMPGLAAFAPGPSPYSYAAPAFGQQQNNTAAPMQLTSQFQAPAAVQPWPSSATSPAVPVQQGGPEPPSSDIASSVSSQSSSSDWQEHEANNGRRYYYNKKTKQSSWEKPAELMTPIERADASTVWKEFTASDGRKYYYNKVTKQSVWSIPEEMKVARERALQENNEQHTETDRPADGASGSGAVLPEVSSDSAVASSPLGVAPASNLTAVSTASTTPMTSSLVTPSDNGTVSISPPVNANLTSASGSGSPDGLSKHHLNSVDEFSTMDIEEAKKGMASAGQVNVTPVEEKASGDEPLVFSSKQEAKNAFKALLESVNVQSDWTWEQTMKEIINDKRYGALKTLGERKQAFNEYLGQRKKVDAEEKRVKQKKAREEFLRMLEECKELTSSDNWSKAVSMFEKDERFAAVERSRDREDLFDSYMVELERKEKEKAAENRKHYLAEFRKYLESCDFIKVTSQWRKIVDLLGDDERCLRLEKIDKLLVFQDYIHDLLKEEEEQKKLQKEQVRRAERKNRDGFRKLMEEHVATGTLTAKTPWLDYCLKVRDTTEYKAVASNISGSTPKELFEDVYEDLENQYHEDKTHIKDSMKSAKISVESTWTFEDFKVSVSGSIIDKPVSDINLKLIYEELIEKAKEKEEKAAKKRQYLADDFTDLLYSLKEITVTSSWEDCKPLFEDSVEYKSMGDEGFSKEVFEEYIAYLQDKAKEKERKREEEKTKKEKDREDKEKRKEKDRRDKDKDREREKGRDKSRKDDSDSETGEINDAYDYKEEKRRDKDKDRKHRKHHASASDDVYSDRDEKESKRSRKHGSDRKKSKRHGHSPDSDGERYKRHKKESRDDSQRNGHDELEDGEVGEDGEIR</sequence>
<accession>A0ACB9NSU6</accession>
<dbReference type="EMBL" id="CM042886">
    <property type="protein sequence ID" value="KAI4339808.1"/>
    <property type="molecule type" value="Genomic_DNA"/>
</dbReference>
<proteinExistence type="predicted"/>
<gene>
    <name evidence="1" type="ORF">MLD38_024708</name>
</gene>
<keyword evidence="2" id="KW-1185">Reference proteome</keyword>
<evidence type="ECO:0000313" key="2">
    <source>
        <dbReference type="Proteomes" id="UP001057402"/>
    </source>
</evidence>
<organism evidence="1 2">
    <name type="scientific">Melastoma candidum</name>
    <dbReference type="NCBI Taxonomy" id="119954"/>
    <lineage>
        <taxon>Eukaryota</taxon>
        <taxon>Viridiplantae</taxon>
        <taxon>Streptophyta</taxon>
        <taxon>Embryophyta</taxon>
        <taxon>Tracheophyta</taxon>
        <taxon>Spermatophyta</taxon>
        <taxon>Magnoliopsida</taxon>
        <taxon>eudicotyledons</taxon>
        <taxon>Gunneridae</taxon>
        <taxon>Pentapetalae</taxon>
        <taxon>rosids</taxon>
        <taxon>malvids</taxon>
        <taxon>Myrtales</taxon>
        <taxon>Melastomataceae</taxon>
        <taxon>Melastomatoideae</taxon>
        <taxon>Melastomateae</taxon>
        <taxon>Melastoma</taxon>
    </lineage>
</organism>
<protein>
    <submittedName>
        <fullName evidence="1">Uncharacterized protein</fullName>
    </submittedName>
</protein>
<evidence type="ECO:0000313" key="1">
    <source>
        <dbReference type="EMBL" id="KAI4339808.1"/>
    </source>
</evidence>
<name>A0ACB9NSU6_9MYRT</name>
<dbReference type="Proteomes" id="UP001057402">
    <property type="component" value="Chromosome 7"/>
</dbReference>